<feature type="transmembrane region" description="Helical" evidence="1">
    <location>
        <begin position="164"/>
        <end position="181"/>
    </location>
</feature>
<proteinExistence type="predicted"/>
<dbReference type="AlphaFoldDB" id="A0A7G5XGP8"/>
<gene>
    <name evidence="2" type="ORF">H4075_00190</name>
</gene>
<feature type="transmembrane region" description="Helical" evidence="1">
    <location>
        <begin position="329"/>
        <end position="348"/>
    </location>
</feature>
<evidence type="ECO:0008006" key="4">
    <source>
        <dbReference type="Google" id="ProtNLM"/>
    </source>
</evidence>
<accession>A0A7G5XGP8</accession>
<feature type="transmembrane region" description="Helical" evidence="1">
    <location>
        <begin position="117"/>
        <end position="133"/>
    </location>
</feature>
<feature type="transmembrane region" description="Helical" evidence="1">
    <location>
        <begin position="187"/>
        <end position="205"/>
    </location>
</feature>
<keyword evidence="1" id="KW-0472">Membrane</keyword>
<feature type="transmembrane region" description="Helical" evidence="1">
    <location>
        <begin position="368"/>
        <end position="385"/>
    </location>
</feature>
<protein>
    <recommendedName>
        <fullName evidence="4">Glycosyltransferase family 39 protein</fullName>
    </recommendedName>
</protein>
<feature type="transmembrane region" description="Helical" evidence="1">
    <location>
        <begin position="286"/>
        <end position="308"/>
    </location>
</feature>
<keyword evidence="1" id="KW-1133">Transmembrane helix</keyword>
<feature type="transmembrane region" description="Helical" evidence="1">
    <location>
        <begin position="6"/>
        <end position="25"/>
    </location>
</feature>
<organism evidence="2 3">
    <name type="scientific">Lacibacter sediminis</name>
    <dbReference type="NCBI Taxonomy" id="2760713"/>
    <lineage>
        <taxon>Bacteria</taxon>
        <taxon>Pseudomonadati</taxon>
        <taxon>Bacteroidota</taxon>
        <taxon>Chitinophagia</taxon>
        <taxon>Chitinophagales</taxon>
        <taxon>Chitinophagaceae</taxon>
        <taxon>Lacibacter</taxon>
    </lineage>
</organism>
<feature type="transmembrane region" description="Helical" evidence="1">
    <location>
        <begin position="92"/>
        <end position="110"/>
    </location>
</feature>
<feature type="transmembrane region" description="Helical" evidence="1">
    <location>
        <begin position="397"/>
        <end position="419"/>
    </location>
</feature>
<name>A0A7G5XGP8_9BACT</name>
<keyword evidence="3" id="KW-1185">Reference proteome</keyword>
<dbReference type="EMBL" id="CP060007">
    <property type="protein sequence ID" value="QNA44651.1"/>
    <property type="molecule type" value="Genomic_DNA"/>
</dbReference>
<feature type="transmembrane region" description="Helical" evidence="1">
    <location>
        <begin position="217"/>
        <end position="236"/>
    </location>
</feature>
<dbReference type="KEGG" id="lacs:H4075_00190"/>
<dbReference type="Proteomes" id="UP000515344">
    <property type="component" value="Chromosome"/>
</dbReference>
<evidence type="ECO:0000313" key="2">
    <source>
        <dbReference type="EMBL" id="QNA44651.1"/>
    </source>
</evidence>
<evidence type="ECO:0000256" key="1">
    <source>
        <dbReference type="SAM" id="Phobius"/>
    </source>
</evidence>
<keyword evidence="1" id="KW-0812">Transmembrane</keyword>
<feature type="transmembrane region" description="Helical" evidence="1">
    <location>
        <begin position="139"/>
        <end position="157"/>
    </location>
</feature>
<dbReference type="RefSeq" id="WP_182803022.1">
    <property type="nucleotide sequence ID" value="NZ_CP060007.1"/>
</dbReference>
<reference evidence="3" key="1">
    <citation type="submission" date="2020-08" db="EMBL/GenBank/DDBJ databases">
        <title>Lacibacter sp. S13-6-6 genome sequencing.</title>
        <authorList>
            <person name="Jin L."/>
        </authorList>
    </citation>
    <scope>NUCLEOTIDE SEQUENCE [LARGE SCALE GENOMIC DNA]</scope>
    <source>
        <strain evidence="3">S13-6-6</strain>
    </source>
</reference>
<evidence type="ECO:0000313" key="3">
    <source>
        <dbReference type="Proteomes" id="UP000515344"/>
    </source>
</evidence>
<sequence>MSATRQLQIVLAFAFITRLLLLYCFPLHMTDYMLINSAAQNLIDGHGMGFIRSSPENLSAFYFEGLRLWPPLVILTTTIFLKFTGSFELADITLLTVTLLGLIRVLYLFCKEIGLNIRYIIYTFLVFTLNPELLKRPGLSDVAAALFCIWALLILVRELKKEKHSGVVSLIFMSFLFFLPSAFRYQYYPVSLLFPCYLLAAAFFLKNRKLVRRSALSLSLVILFIFLQEYLLFVYTSQSVDQSLAMDKTGFFLFNLQNFYPFVFKTFLNISYIENRWNAALIPVRYIYYIITALLLFSFVIYAVRFFIVRVRNERQKQDQPRLKQTLSTLTTLPFLILPLVILIGLSLTHNSRTGQLGGWTYVNEGRYYIVPSLLLLVLTLWLVQEKWITYSTITQRILVLLFTLTIIYNLALTLKFYYNLTTNNIPDKELSNRTDRAAAYNYLQTFAKDELPTVITYNEPYFTFFPYINNVAITKKISLLAGQKLKTTKRIRLLIISKKDAPPADLALITEYNATSVFTTASYIIYSTTLEPE</sequence>